<evidence type="ECO:0008006" key="4">
    <source>
        <dbReference type="Google" id="ProtNLM"/>
    </source>
</evidence>
<sequence length="625" mass="68554">MKFAQLPINGLQRSLFPILSVAAPLLIYTALIIIRPQEIGLAARYDLTSGLIPVIALILLLYPAYRLSGWIGTLASLSLTLILFALPLLALWNSGDSFDGAMGGLLPSTDASGYYWDARRVLEGGTFSTFSSRRPLFPGMLAALLGLTQQNLQVTLAILVAINAISCFFLAREIQRTHGTVTGLLVITILFLFYRGYAGIIFTENLGLAMAAVGFALLWRGASQRRVNYCLLGLFLLTLALNARAGAFFILPALILWGTWSFRGMARFSSRFLLGGASVVLLGFIVNSIVLKVVGSPEGIAFSNFSYSLYGLIVGGNWTQVLTDHPELENLSDPELSERIYALAFEALRANPLGLVTGSLRAWNQFLFNDYVFSFTRGIKVNFLLQFLSIFGLFFCFRQRREPEALLIIASTIGILASVPFVPPWDVPEMRPYAATIPVFAILPALGLVFFAKVIDWQQLVRVTLTENPSQSLVIFSTIFALFVCIAPITTKIFSRVPQFTDIACPAGTEAIYVRISPGSSINLVDDNSIQQTRVPNIKISDFKKGLEGFDTPAIAQEYNSVSVYSSLINAFNLKDKRPILLITSTPQMPKESGLFGVCGNLTANPEAKIYGFFYAESLKKLVAN</sequence>
<comment type="caution">
    <text evidence="2">The sequence shown here is derived from an EMBL/GenBank/DDBJ whole genome shotgun (WGS) entry which is preliminary data.</text>
</comment>
<keyword evidence="1" id="KW-0812">Transmembrane</keyword>
<feature type="transmembrane region" description="Helical" evidence="1">
    <location>
        <begin position="71"/>
        <end position="92"/>
    </location>
</feature>
<feature type="transmembrane region" description="Helical" evidence="1">
    <location>
        <begin position="473"/>
        <end position="491"/>
    </location>
</feature>
<evidence type="ECO:0000256" key="1">
    <source>
        <dbReference type="SAM" id="Phobius"/>
    </source>
</evidence>
<keyword evidence="1" id="KW-1133">Transmembrane helix</keyword>
<proteinExistence type="predicted"/>
<feature type="transmembrane region" description="Helical" evidence="1">
    <location>
        <begin position="177"/>
        <end position="194"/>
    </location>
</feature>
<feature type="transmembrane region" description="Helical" evidence="1">
    <location>
        <begin position="46"/>
        <end position="65"/>
    </location>
</feature>
<feature type="transmembrane region" description="Helical" evidence="1">
    <location>
        <begin position="272"/>
        <end position="294"/>
    </location>
</feature>
<feature type="transmembrane region" description="Helical" evidence="1">
    <location>
        <begin position="206"/>
        <end position="222"/>
    </location>
</feature>
<feature type="transmembrane region" description="Helical" evidence="1">
    <location>
        <begin position="379"/>
        <end position="397"/>
    </location>
</feature>
<evidence type="ECO:0000313" key="3">
    <source>
        <dbReference type="Proteomes" id="UP000753908"/>
    </source>
</evidence>
<feature type="transmembrane region" description="Helical" evidence="1">
    <location>
        <begin position="15"/>
        <end position="34"/>
    </location>
</feature>
<feature type="transmembrane region" description="Helical" evidence="1">
    <location>
        <begin position="404"/>
        <end position="421"/>
    </location>
</feature>
<keyword evidence="1" id="KW-0472">Membrane</keyword>
<dbReference type="AlphaFoldDB" id="A0A951PI85"/>
<evidence type="ECO:0000313" key="2">
    <source>
        <dbReference type="EMBL" id="MBW4543444.1"/>
    </source>
</evidence>
<dbReference type="Proteomes" id="UP000753908">
    <property type="component" value="Unassembled WGS sequence"/>
</dbReference>
<gene>
    <name evidence="2" type="ORF">KME25_03190</name>
</gene>
<feature type="transmembrane region" description="Helical" evidence="1">
    <location>
        <begin position="154"/>
        <end position="171"/>
    </location>
</feature>
<reference evidence="2" key="2">
    <citation type="journal article" date="2022" name="Microbiol. Resour. Announc.">
        <title>Metagenome Sequencing to Explore Phylogenomics of Terrestrial Cyanobacteria.</title>
        <authorList>
            <person name="Ward R.D."/>
            <person name="Stajich J.E."/>
            <person name="Johansen J.R."/>
            <person name="Huntemann M."/>
            <person name="Clum A."/>
            <person name="Foster B."/>
            <person name="Foster B."/>
            <person name="Roux S."/>
            <person name="Palaniappan K."/>
            <person name="Varghese N."/>
            <person name="Mukherjee S."/>
            <person name="Reddy T.B.K."/>
            <person name="Daum C."/>
            <person name="Copeland A."/>
            <person name="Chen I.A."/>
            <person name="Ivanova N.N."/>
            <person name="Kyrpides N.C."/>
            <person name="Shapiro N."/>
            <person name="Eloe-Fadrosh E.A."/>
            <person name="Pietrasiak N."/>
        </authorList>
    </citation>
    <scope>NUCLEOTIDE SEQUENCE</scope>
    <source>
        <strain evidence="2">CPER-KK1</strain>
    </source>
</reference>
<dbReference type="EMBL" id="JAHHIF010000003">
    <property type="protein sequence ID" value="MBW4543444.1"/>
    <property type="molecule type" value="Genomic_DNA"/>
</dbReference>
<protein>
    <recommendedName>
        <fullName evidence="4">Glycosyltransferase RgtA/B/C/D-like domain-containing protein</fullName>
    </recommendedName>
</protein>
<feature type="transmembrane region" description="Helical" evidence="1">
    <location>
        <begin position="234"/>
        <end position="260"/>
    </location>
</feature>
<feature type="transmembrane region" description="Helical" evidence="1">
    <location>
        <begin position="433"/>
        <end position="452"/>
    </location>
</feature>
<organism evidence="2 3">
    <name type="scientific">Symplocastrum torsivum CPER-KK1</name>
    <dbReference type="NCBI Taxonomy" id="450513"/>
    <lineage>
        <taxon>Bacteria</taxon>
        <taxon>Bacillati</taxon>
        <taxon>Cyanobacteriota</taxon>
        <taxon>Cyanophyceae</taxon>
        <taxon>Oscillatoriophycideae</taxon>
        <taxon>Oscillatoriales</taxon>
        <taxon>Microcoleaceae</taxon>
        <taxon>Symplocastrum</taxon>
    </lineage>
</organism>
<accession>A0A951PI85</accession>
<reference evidence="2" key="1">
    <citation type="submission" date="2021-05" db="EMBL/GenBank/DDBJ databases">
        <authorList>
            <person name="Pietrasiak N."/>
            <person name="Ward R."/>
            <person name="Stajich J.E."/>
            <person name="Kurbessoian T."/>
        </authorList>
    </citation>
    <scope>NUCLEOTIDE SEQUENCE</scope>
    <source>
        <strain evidence="2">CPER-KK1</strain>
    </source>
</reference>
<name>A0A951PI85_9CYAN</name>